<keyword evidence="2" id="KW-1133">Transmembrane helix</keyword>
<feature type="compositionally biased region" description="Basic and acidic residues" evidence="1">
    <location>
        <begin position="22"/>
        <end position="32"/>
    </location>
</feature>
<evidence type="ECO:0000259" key="3">
    <source>
        <dbReference type="Pfam" id="PF04024"/>
    </source>
</evidence>
<comment type="caution">
    <text evidence="4">The sequence shown here is derived from an EMBL/GenBank/DDBJ whole genome shotgun (WGS) entry which is preliminary data.</text>
</comment>
<keyword evidence="2" id="KW-0812">Transmembrane</keyword>
<proteinExistence type="predicted"/>
<feature type="compositionally biased region" description="Polar residues" evidence="1">
    <location>
        <begin position="1"/>
        <end position="18"/>
    </location>
</feature>
<dbReference type="Pfam" id="PF04024">
    <property type="entry name" value="PspC"/>
    <property type="match status" value="1"/>
</dbReference>
<evidence type="ECO:0000256" key="2">
    <source>
        <dbReference type="SAM" id="Phobius"/>
    </source>
</evidence>
<evidence type="ECO:0000313" key="4">
    <source>
        <dbReference type="EMBL" id="MEW9264454.1"/>
    </source>
</evidence>
<feature type="region of interest" description="Disordered" evidence="1">
    <location>
        <begin position="1"/>
        <end position="39"/>
    </location>
</feature>
<dbReference type="EMBL" id="JBFNQN010000004">
    <property type="protein sequence ID" value="MEW9264454.1"/>
    <property type="molecule type" value="Genomic_DNA"/>
</dbReference>
<organism evidence="4 5">
    <name type="scientific">Kineococcus endophyticus</name>
    <dbReference type="NCBI Taxonomy" id="1181883"/>
    <lineage>
        <taxon>Bacteria</taxon>
        <taxon>Bacillati</taxon>
        <taxon>Actinomycetota</taxon>
        <taxon>Actinomycetes</taxon>
        <taxon>Kineosporiales</taxon>
        <taxon>Kineosporiaceae</taxon>
        <taxon>Kineococcus</taxon>
    </lineage>
</organism>
<reference evidence="4 5" key="1">
    <citation type="submission" date="2024-07" db="EMBL/GenBank/DDBJ databases">
        <authorList>
            <person name="Thanompreechachai J."/>
            <person name="Duangmal K."/>
        </authorList>
    </citation>
    <scope>NUCLEOTIDE SEQUENCE [LARGE SCALE GENOMIC DNA]</scope>
    <source>
        <strain evidence="4 5">KCTC 19886</strain>
    </source>
</reference>
<dbReference type="Proteomes" id="UP001555826">
    <property type="component" value="Unassembled WGS sequence"/>
</dbReference>
<evidence type="ECO:0000256" key="1">
    <source>
        <dbReference type="SAM" id="MobiDB-lite"/>
    </source>
</evidence>
<feature type="transmembrane region" description="Helical" evidence="2">
    <location>
        <begin position="126"/>
        <end position="150"/>
    </location>
</feature>
<dbReference type="InterPro" id="IPR007168">
    <property type="entry name" value="Phageshock_PspC_N"/>
</dbReference>
<name>A0ABV3P4B5_9ACTN</name>
<accession>A0ABV3P4B5</accession>
<feature type="transmembrane region" description="Helical" evidence="2">
    <location>
        <begin position="83"/>
        <end position="106"/>
    </location>
</feature>
<evidence type="ECO:0000313" key="5">
    <source>
        <dbReference type="Proteomes" id="UP001555826"/>
    </source>
</evidence>
<protein>
    <submittedName>
        <fullName evidence="4">PspC domain-containing protein</fullName>
    </submittedName>
</protein>
<keyword evidence="2" id="KW-0472">Membrane</keyword>
<dbReference type="RefSeq" id="WP_367637168.1">
    <property type="nucleotide sequence ID" value="NZ_JBFNQN010000004.1"/>
</dbReference>
<keyword evidence="5" id="KW-1185">Reference proteome</keyword>
<feature type="domain" description="Phage shock protein PspC N-terminal" evidence="3">
    <location>
        <begin position="54"/>
        <end position="108"/>
    </location>
</feature>
<gene>
    <name evidence="4" type="ORF">AB1207_06820</name>
</gene>
<sequence>MNSSENLSFDKTQQTTGQEPPVSDHSEQHSDQHSGQPARPTAVDRFFASIRRTGLVRSRDRWVAGVAGGIAQRTGIHVNAVRIGFVVLALFGGIGLGLYGLAWALLPDVTGRIEAQAAQRGDVSAALALAVGLVVLDLVLGNGLLGLGWVF</sequence>